<proteinExistence type="predicted"/>
<gene>
    <name evidence="1" type="ORF">ENS15_01950</name>
</gene>
<protein>
    <submittedName>
        <fullName evidence="1">DUF2279 domain-containing protein</fullName>
    </submittedName>
</protein>
<dbReference type="EMBL" id="DSTT01000002">
    <property type="protein sequence ID" value="HFK23405.1"/>
    <property type="molecule type" value="Genomic_DNA"/>
</dbReference>
<comment type="caution">
    <text evidence="1">The sequence shown here is derived from an EMBL/GenBank/DDBJ whole genome shotgun (WGS) entry which is preliminary data.</text>
</comment>
<evidence type="ECO:0000313" key="1">
    <source>
        <dbReference type="EMBL" id="HFK23405.1"/>
    </source>
</evidence>
<accession>A0A7C3N8H9</accession>
<sequence>MRKLLILIFLIFFIQNIFSDPFFSKDKIDHLFTTFAITASTSLFVKSFIKDKNETQSLTLSVSVPILFSFGKEIYDNFSDGTVSYKDLIYDFVGIGLGYVIVRLK</sequence>
<organism evidence="1">
    <name type="scientific">candidate division WOR-3 bacterium</name>
    <dbReference type="NCBI Taxonomy" id="2052148"/>
    <lineage>
        <taxon>Bacteria</taxon>
        <taxon>Bacteria division WOR-3</taxon>
    </lineage>
</organism>
<reference evidence="1" key="1">
    <citation type="journal article" date="2020" name="mSystems">
        <title>Genome- and Community-Level Interaction Insights into Carbon Utilization and Element Cycling Functions of Hydrothermarchaeota in Hydrothermal Sediment.</title>
        <authorList>
            <person name="Zhou Z."/>
            <person name="Liu Y."/>
            <person name="Xu W."/>
            <person name="Pan J."/>
            <person name="Luo Z.H."/>
            <person name="Li M."/>
        </authorList>
    </citation>
    <scope>NUCLEOTIDE SEQUENCE [LARGE SCALE GENOMIC DNA]</scope>
    <source>
        <strain evidence="1">SpSt-464</strain>
    </source>
</reference>
<name>A0A7C3N8H9_UNCW3</name>
<dbReference type="AlphaFoldDB" id="A0A7C3N8H9"/>